<evidence type="ECO:0000313" key="11">
    <source>
        <dbReference type="EMBL" id="KIN05747.1"/>
    </source>
</evidence>
<sequence>MANRQSILACVASLCPELRGLPKDWRFDITADAQKRIVFEKTSTSERTFNHPTLGGLPQPWILRIVQNNDNKTGTPMYYNRKTGESTTKDPRYMAETLALQPRSAPSGLELAAHTFANAGFDLNKMQRAEISTEDLRHKFEVIHTIDAGDGKLGAMNGGVFVVRMKGLHSRIYIEKRFTSGMVPHAQQEIKMIRRLCHSSLTFYTAAFIKPDLKDASLYVEFCDRGSLSDLIQELCVPEAFLWHAFIGLCDGLAYLQGGDSFYRKPYARIRTGWEPILHRDIKPDNVLLRSSDFGLACEDREDCHPDVDRCQRIGAKLGTKPYWAPELLYDQHQYPIRDEDWEYFPLGHKHTMYSDLWALGCSIYNLCTATPFDNGISHINFKGNQPRGLSRDQYMQTQVCRVLDLRIPDHYSPQLRSAIRMATAWDVSNRPNPVRMIHKVEQLLEESKFSHHSKHEPLPQWATKVHEYLSTAEKLHG</sequence>
<dbReference type="AlphaFoldDB" id="A0A0C3HU34"/>
<evidence type="ECO:0000259" key="9">
    <source>
        <dbReference type="PROSITE" id="PS50011"/>
    </source>
</evidence>
<dbReference type="Gene3D" id="1.10.510.10">
    <property type="entry name" value="Transferase(Phosphotransferase) domain 1"/>
    <property type="match status" value="1"/>
</dbReference>
<dbReference type="SMART" id="SM00220">
    <property type="entry name" value="S_TKc"/>
    <property type="match status" value="1"/>
</dbReference>
<keyword evidence="4" id="KW-0547">Nucleotide-binding</keyword>
<dbReference type="InterPro" id="IPR000719">
    <property type="entry name" value="Prot_kinase_dom"/>
</dbReference>
<dbReference type="GO" id="GO:0004674">
    <property type="term" value="F:protein serine/threonine kinase activity"/>
    <property type="evidence" value="ECO:0007669"/>
    <property type="project" value="UniProtKB-KW"/>
</dbReference>
<evidence type="ECO:0000256" key="2">
    <source>
        <dbReference type="ARBA" id="ARBA00022527"/>
    </source>
</evidence>
<feature type="domain" description="Protein kinase" evidence="9">
    <location>
        <begin position="142"/>
        <end position="445"/>
    </location>
</feature>
<accession>A0A0C3HU34</accession>
<dbReference type="InterPro" id="IPR011009">
    <property type="entry name" value="Kinase-like_dom_sf"/>
</dbReference>
<dbReference type="Pfam" id="PF00069">
    <property type="entry name" value="Pkinase"/>
    <property type="match status" value="1"/>
</dbReference>
<evidence type="ECO:0000256" key="4">
    <source>
        <dbReference type="ARBA" id="ARBA00022741"/>
    </source>
</evidence>
<dbReference type="PROSITE" id="PS50011">
    <property type="entry name" value="PROTEIN_KINASE_DOM"/>
    <property type="match status" value="1"/>
</dbReference>
<dbReference type="STRING" id="913774.A0A0C3HU34"/>
<proteinExistence type="predicted"/>
<dbReference type="OrthoDB" id="310217at2759"/>
<dbReference type="PANTHER" id="PTHR43671:SF98">
    <property type="entry name" value="SERINE_THREONINE-PROTEIN KINASE NEK11"/>
    <property type="match status" value="1"/>
</dbReference>
<feature type="domain" description="WW" evidence="10">
    <location>
        <begin position="55"/>
        <end position="93"/>
    </location>
</feature>
<keyword evidence="6" id="KW-0067">ATP-binding</keyword>
<dbReference type="EMBL" id="KN832871">
    <property type="protein sequence ID" value="KIN05747.1"/>
    <property type="molecule type" value="Genomic_DNA"/>
</dbReference>
<evidence type="ECO:0000256" key="1">
    <source>
        <dbReference type="ARBA" id="ARBA00012513"/>
    </source>
</evidence>
<dbReference type="InParanoid" id="A0A0C3HU34"/>
<dbReference type="PROSITE" id="PS50020">
    <property type="entry name" value="WW_DOMAIN_2"/>
    <property type="match status" value="1"/>
</dbReference>
<keyword evidence="5" id="KW-0418">Kinase</keyword>
<evidence type="ECO:0000259" key="10">
    <source>
        <dbReference type="PROSITE" id="PS50020"/>
    </source>
</evidence>
<dbReference type="EC" id="2.7.11.1" evidence="1"/>
<evidence type="ECO:0000256" key="3">
    <source>
        <dbReference type="ARBA" id="ARBA00022679"/>
    </source>
</evidence>
<dbReference type="InterPro" id="IPR050660">
    <property type="entry name" value="NEK_Ser/Thr_kinase"/>
</dbReference>
<dbReference type="InterPro" id="IPR001202">
    <property type="entry name" value="WW_dom"/>
</dbReference>
<dbReference type="PROSITE" id="PS00108">
    <property type="entry name" value="PROTEIN_KINASE_ST"/>
    <property type="match status" value="1"/>
</dbReference>
<dbReference type="SUPFAM" id="SSF56112">
    <property type="entry name" value="Protein kinase-like (PK-like)"/>
    <property type="match status" value="1"/>
</dbReference>
<evidence type="ECO:0000256" key="8">
    <source>
        <dbReference type="ARBA" id="ARBA00048679"/>
    </source>
</evidence>
<organism evidence="11 12">
    <name type="scientific">Oidiodendron maius (strain Zn)</name>
    <dbReference type="NCBI Taxonomy" id="913774"/>
    <lineage>
        <taxon>Eukaryota</taxon>
        <taxon>Fungi</taxon>
        <taxon>Dikarya</taxon>
        <taxon>Ascomycota</taxon>
        <taxon>Pezizomycotina</taxon>
        <taxon>Leotiomycetes</taxon>
        <taxon>Leotiomycetes incertae sedis</taxon>
        <taxon>Myxotrichaceae</taxon>
        <taxon>Oidiodendron</taxon>
    </lineage>
</organism>
<evidence type="ECO:0000256" key="5">
    <source>
        <dbReference type="ARBA" id="ARBA00022777"/>
    </source>
</evidence>
<dbReference type="GO" id="GO:0005524">
    <property type="term" value="F:ATP binding"/>
    <property type="evidence" value="ECO:0007669"/>
    <property type="project" value="UniProtKB-KW"/>
</dbReference>
<comment type="catalytic activity">
    <reaction evidence="8">
        <text>L-seryl-[protein] + ATP = O-phospho-L-seryl-[protein] + ADP + H(+)</text>
        <dbReference type="Rhea" id="RHEA:17989"/>
        <dbReference type="Rhea" id="RHEA-COMP:9863"/>
        <dbReference type="Rhea" id="RHEA-COMP:11604"/>
        <dbReference type="ChEBI" id="CHEBI:15378"/>
        <dbReference type="ChEBI" id="CHEBI:29999"/>
        <dbReference type="ChEBI" id="CHEBI:30616"/>
        <dbReference type="ChEBI" id="CHEBI:83421"/>
        <dbReference type="ChEBI" id="CHEBI:456216"/>
        <dbReference type="EC" id="2.7.11.1"/>
    </reaction>
</comment>
<dbReference type="PANTHER" id="PTHR43671">
    <property type="entry name" value="SERINE/THREONINE-PROTEIN KINASE NEK"/>
    <property type="match status" value="1"/>
</dbReference>
<reference evidence="12" key="2">
    <citation type="submission" date="2015-01" db="EMBL/GenBank/DDBJ databases">
        <title>Evolutionary Origins and Diversification of the Mycorrhizal Mutualists.</title>
        <authorList>
            <consortium name="DOE Joint Genome Institute"/>
            <consortium name="Mycorrhizal Genomics Consortium"/>
            <person name="Kohler A."/>
            <person name="Kuo A."/>
            <person name="Nagy L.G."/>
            <person name="Floudas D."/>
            <person name="Copeland A."/>
            <person name="Barry K.W."/>
            <person name="Cichocki N."/>
            <person name="Veneault-Fourrey C."/>
            <person name="LaButti K."/>
            <person name="Lindquist E.A."/>
            <person name="Lipzen A."/>
            <person name="Lundell T."/>
            <person name="Morin E."/>
            <person name="Murat C."/>
            <person name="Riley R."/>
            <person name="Ohm R."/>
            <person name="Sun H."/>
            <person name="Tunlid A."/>
            <person name="Henrissat B."/>
            <person name="Grigoriev I.V."/>
            <person name="Hibbett D.S."/>
            <person name="Martin F."/>
        </authorList>
    </citation>
    <scope>NUCLEOTIDE SEQUENCE [LARGE SCALE GENOMIC DNA]</scope>
    <source>
        <strain evidence="12">Zn</strain>
    </source>
</reference>
<name>A0A0C3HU34_OIDMZ</name>
<keyword evidence="2" id="KW-0723">Serine/threonine-protein kinase</keyword>
<evidence type="ECO:0000313" key="12">
    <source>
        <dbReference type="Proteomes" id="UP000054321"/>
    </source>
</evidence>
<evidence type="ECO:0000256" key="6">
    <source>
        <dbReference type="ARBA" id="ARBA00022840"/>
    </source>
</evidence>
<keyword evidence="12" id="KW-1185">Reference proteome</keyword>
<evidence type="ECO:0000256" key="7">
    <source>
        <dbReference type="ARBA" id="ARBA00047899"/>
    </source>
</evidence>
<reference evidence="11 12" key="1">
    <citation type="submission" date="2014-04" db="EMBL/GenBank/DDBJ databases">
        <authorList>
            <consortium name="DOE Joint Genome Institute"/>
            <person name="Kuo A."/>
            <person name="Martino E."/>
            <person name="Perotto S."/>
            <person name="Kohler A."/>
            <person name="Nagy L.G."/>
            <person name="Floudas D."/>
            <person name="Copeland A."/>
            <person name="Barry K.W."/>
            <person name="Cichocki N."/>
            <person name="Veneault-Fourrey C."/>
            <person name="LaButti K."/>
            <person name="Lindquist E.A."/>
            <person name="Lipzen A."/>
            <person name="Lundell T."/>
            <person name="Morin E."/>
            <person name="Murat C."/>
            <person name="Sun H."/>
            <person name="Tunlid A."/>
            <person name="Henrissat B."/>
            <person name="Grigoriev I.V."/>
            <person name="Hibbett D.S."/>
            <person name="Martin F."/>
            <person name="Nordberg H.P."/>
            <person name="Cantor M.N."/>
            <person name="Hua S.X."/>
        </authorList>
    </citation>
    <scope>NUCLEOTIDE SEQUENCE [LARGE SCALE GENOMIC DNA]</scope>
    <source>
        <strain evidence="11 12">Zn</strain>
    </source>
</reference>
<dbReference type="InterPro" id="IPR008271">
    <property type="entry name" value="Ser/Thr_kinase_AS"/>
</dbReference>
<dbReference type="HOGENOM" id="CLU_542964_0_0_1"/>
<dbReference type="Proteomes" id="UP000054321">
    <property type="component" value="Unassembled WGS sequence"/>
</dbReference>
<comment type="catalytic activity">
    <reaction evidence="7">
        <text>L-threonyl-[protein] + ATP = O-phospho-L-threonyl-[protein] + ADP + H(+)</text>
        <dbReference type="Rhea" id="RHEA:46608"/>
        <dbReference type="Rhea" id="RHEA-COMP:11060"/>
        <dbReference type="Rhea" id="RHEA-COMP:11605"/>
        <dbReference type="ChEBI" id="CHEBI:15378"/>
        <dbReference type="ChEBI" id="CHEBI:30013"/>
        <dbReference type="ChEBI" id="CHEBI:30616"/>
        <dbReference type="ChEBI" id="CHEBI:61977"/>
        <dbReference type="ChEBI" id="CHEBI:456216"/>
        <dbReference type="EC" id="2.7.11.1"/>
    </reaction>
</comment>
<protein>
    <recommendedName>
        <fullName evidence="1">non-specific serine/threonine protein kinase</fullName>
        <ecNumber evidence="1">2.7.11.1</ecNumber>
    </recommendedName>
</protein>
<keyword evidence="3" id="KW-0808">Transferase</keyword>
<dbReference type="GO" id="GO:0005634">
    <property type="term" value="C:nucleus"/>
    <property type="evidence" value="ECO:0007669"/>
    <property type="project" value="TreeGrafter"/>
</dbReference>
<gene>
    <name evidence="11" type="ORF">OIDMADRAFT_141453</name>
</gene>